<dbReference type="Proteomes" id="UP000886785">
    <property type="component" value="Unassembled WGS sequence"/>
</dbReference>
<organism evidence="1 2">
    <name type="scientific">Candidatus Gallacutalibacter pullicola</name>
    <dbReference type="NCBI Taxonomy" id="2840830"/>
    <lineage>
        <taxon>Bacteria</taxon>
        <taxon>Bacillati</taxon>
        <taxon>Bacillota</taxon>
        <taxon>Clostridia</taxon>
        <taxon>Eubacteriales</taxon>
        <taxon>Candidatus Gallacutalibacter</taxon>
    </lineage>
</organism>
<reference evidence="1" key="1">
    <citation type="submission" date="2020-10" db="EMBL/GenBank/DDBJ databases">
        <authorList>
            <person name="Gilroy R."/>
        </authorList>
    </citation>
    <scope>NUCLEOTIDE SEQUENCE</scope>
    <source>
        <strain evidence="1">ChiSjej1B19-7085</strain>
    </source>
</reference>
<evidence type="ECO:0000313" key="1">
    <source>
        <dbReference type="EMBL" id="HIR58063.1"/>
    </source>
</evidence>
<name>A0A9D1DSD5_9FIRM</name>
<sequence>MADQKIFQEIRAAFRDWIRQKSTGTDKNFTLTILADQEDFLRAEFLYPDRAAELVVCADPGFAPYRHVSFEGAAIARDSVQIVFFWYDKDGDSTEEIIRQVQRSLEFMDNYSGTL</sequence>
<dbReference type="AlphaFoldDB" id="A0A9D1DSD5"/>
<dbReference type="EMBL" id="DVHF01000130">
    <property type="protein sequence ID" value="HIR58063.1"/>
    <property type="molecule type" value="Genomic_DNA"/>
</dbReference>
<reference evidence="1" key="2">
    <citation type="journal article" date="2021" name="PeerJ">
        <title>Extensive microbial diversity within the chicken gut microbiome revealed by metagenomics and culture.</title>
        <authorList>
            <person name="Gilroy R."/>
            <person name="Ravi A."/>
            <person name="Getino M."/>
            <person name="Pursley I."/>
            <person name="Horton D.L."/>
            <person name="Alikhan N.F."/>
            <person name="Baker D."/>
            <person name="Gharbi K."/>
            <person name="Hall N."/>
            <person name="Watson M."/>
            <person name="Adriaenssens E.M."/>
            <person name="Foster-Nyarko E."/>
            <person name="Jarju S."/>
            <person name="Secka A."/>
            <person name="Antonio M."/>
            <person name="Oren A."/>
            <person name="Chaudhuri R.R."/>
            <person name="La Ragione R."/>
            <person name="Hildebrand F."/>
            <person name="Pallen M.J."/>
        </authorList>
    </citation>
    <scope>NUCLEOTIDE SEQUENCE</scope>
    <source>
        <strain evidence="1">ChiSjej1B19-7085</strain>
    </source>
</reference>
<accession>A0A9D1DSD5</accession>
<protein>
    <submittedName>
        <fullName evidence="1">Uncharacterized protein</fullName>
    </submittedName>
</protein>
<gene>
    <name evidence="1" type="ORF">IAA54_10370</name>
</gene>
<evidence type="ECO:0000313" key="2">
    <source>
        <dbReference type="Proteomes" id="UP000886785"/>
    </source>
</evidence>
<comment type="caution">
    <text evidence="1">The sequence shown here is derived from an EMBL/GenBank/DDBJ whole genome shotgun (WGS) entry which is preliminary data.</text>
</comment>
<proteinExistence type="predicted"/>